<dbReference type="SUPFAM" id="SSF75217">
    <property type="entry name" value="alpha/beta knot"/>
    <property type="match status" value="1"/>
</dbReference>
<dbReference type="InterPro" id="IPR016914">
    <property type="entry name" value="TrmL"/>
</dbReference>
<feature type="domain" description="tRNA/rRNA methyltransferase SpoU type" evidence="8">
    <location>
        <begin position="2"/>
        <end position="144"/>
    </location>
</feature>
<dbReference type="GO" id="GO:0042802">
    <property type="term" value="F:identical protein binding"/>
    <property type="evidence" value="ECO:0007669"/>
    <property type="project" value="UniProtKB-ARBA"/>
</dbReference>
<feature type="binding site" evidence="6 7">
    <location>
        <position position="103"/>
    </location>
    <ligand>
        <name>S-adenosyl-L-methionine</name>
        <dbReference type="ChEBI" id="CHEBI:59789"/>
    </ligand>
</feature>
<dbReference type="InterPro" id="IPR001537">
    <property type="entry name" value="SpoU_MeTrfase"/>
</dbReference>
<feature type="binding site" evidence="6 7">
    <location>
        <position position="124"/>
    </location>
    <ligand>
        <name>S-adenosyl-L-methionine</name>
        <dbReference type="ChEBI" id="CHEBI:59789"/>
    </ligand>
</feature>
<dbReference type="GO" id="GO:0005737">
    <property type="term" value="C:cytoplasm"/>
    <property type="evidence" value="ECO:0007669"/>
    <property type="project" value="UniProtKB-SubCell"/>
</dbReference>
<evidence type="ECO:0000256" key="3">
    <source>
        <dbReference type="ARBA" id="ARBA00022679"/>
    </source>
</evidence>
<feature type="binding site" evidence="6 7">
    <location>
        <position position="78"/>
    </location>
    <ligand>
        <name>S-adenosyl-L-methionine</name>
        <dbReference type="ChEBI" id="CHEBI:59789"/>
    </ligand>
</feature>
<keyword evidence="3 6" id="KW-0808">Transferase</keyword>
<dbReference type="PANTHER" id="PTHR42971:SF1">
    <property type="entry name" value="TRNA (CYTIDINE(34)-2'-O)-METHYLTRANSFERASE"/>
    <property type="match status" value="1"/>
</dbReference>
<keyword evidence="1 6" id="KW-0963">Cytoplasm</keyword>
<evidence type="ECO:0000313" key="11">
    <source>
        <dbReference type="Proteomes" id="UP000195447"/>
    </source>
</evidence>
<dbReference type="Proteomes" id="UP001220658">
    <property type="component" value="Unassembled WGS sequence"/>
</dbReference>
<organism evidence="10 11">
    <name type="scientific">Faecalitalea cylindroides</name>
    <dbReference type="NCBI Taxonomy" id="39483"/>
    <lineage>
        <taxon>Bacteria</taxon>
        <taxon>Bacillati</taxon>
        <taxon>Bacillota</taxon>
        <taxon>Erysipelotrichia</taxon>
        <taxon>Erysipelotrichales</taxon>
        <taxon>Erysipelotrichaceae</taxon>
        <taxon>Faecalitalea</taxon>
    </lineage>
</organism>
<evidence type="ECO:0000256" key="4">
    <source>
        <dbReference type="ARBA" id="ARBA00022691"/>
    </source>
</evidence>
<reference evidence="9" key="3">
    <citation type="submission" date="2023-01" db="EMBL/GenBank/DDBJ databases">
        <title>Human gut microbiome strain richness.</title>
        <authorList>
            <person name="Chen-Liaw A."/>
        </authorList>
    </citation>
    <scope>NUCLEOTIDE SEQUENCE</scope>
    <source>
        <strain evidence="9">D55st1_G4_D55t1_190419</strain>
    </source>
</reference>
<evidence type="ECO:0000313" key="9">
    <source>
        <dbReference type="EMBL" id="MDC0827210.1"/>
    </source>
</evidence>
<dbReference type="InterPro" id="IPR029028">
    <property type="entry name" value="Alpha/beta_knot_MTases"/>
</dbReference>
<dbReference type="FunFam" id="3.40.1280.10:FF:000002">
    <property type="entry name" value="Peptidylprolyl isomerase"/>
    <property type="match status" value="1"/>
</dbReference>
<comment type="caution">
    <text evidence="10">The sequence shown here is derived from an EMBL/GenBank/DDBJ whole genome shotgun (WGS) entry which is preliminary data.</text>
</comment>
<protein>
    <recommendedName>
        <fullName evidence="6">Putative tRNA (cytidine(34)-2'-O)-methyltransferase</fullName>
        <ecNumber evidence="6">2.1.1.207</ecNumber>
    </recommendedName>
    <alternativeName>
        <fullName evidence="6">tRNA (cytidine/uridine-2'-O-)-methyltransferase</fullName>
    </alternativeName>
</protein>
<dbReference type="GO" id="GO:0003723">
    <property type="term" value="F:RNA binding"/>
    <property type="evidence" value="ECO:0007669"/>
    <property type="project" value="InterPro"/>
</dbReference>
<sequence>MLHVVLYEPEIPQNTGNIIRTCMATGSRLHLIEPLGFSLDEKHLRRSGMDYIKDADIHIHKNWEEFVKENPSDKYYFMTRYGHKAPSEFDFSDTSKDVYLVLGKESTGVDKKILKDHLDSCMRLPMVASARSLNLSNCAAIIVYEVLRQQNYPGLATSEQLKGDHWLEDLSVD</sequence>
<dbReference type="GeneID" id="79876878"/>
<dbReference type="AlphaFoldDB" id="A0A1Y3VR91"/>
<dbReference type="GO" id="GO:0002130">
    <property type="term" value="P:wobble position ribose methylation"/>
    <property type="evidence" value="ECO:0007669"/>
    <property type="project" value="TreeGrafter"/>
</dbReference>
<dbReference type="EMBL" id="JAQNCK010000001">
    <property type="protein sequence ID" value="MDC0827210.1"/>
    <property type="molecule type" value="Genomic_DNA"/>
</dbReference>
<dbReference type="GO" id="GO:0008175">
    <property type="term" value="F:tRNA methyltransferase activity"/>
    <property type="evidence" value="ECO:0007669"/>
    <property type="project" value="UniProtKB-UniRule"/>
</dbReference>
<dbReference type="GO" id="GO:0008757">
    <property type="term" value="F:S-adenosylmethionine-dependent methyltransferase activity"/>
    <property type="evidence" value="ECO:0007669"/>
    <property type="project" value="UniProtKB-UniRule"/>
</dbReference>
<evidence type="ECO:0000256" key="6">
    <source>
        <dbReference type="HAMAP-Rule" id="MF_01885"/>
    </source>
</evidence>
<keyword evidence="4 6" id="KW-0949">S-adenosyl-L-methionine</keyword>
<dbReference type="PIRSF" id="PIRSF029256">
    <property type="entry name" value="SpoU_TrmH_prd"/>
    <property type="match status" value="1"/>
</dbReference>
<dbReference type="EMBL" id="NFKM01000002">
    <property type="protein sequence ID" value="OUP61768.1"/>
    <property type="molecule type" value="Genomic_DNA"/>
</dbReference>
<comment type="subcellular location">
    <subcellularLocation>
        <location evidence="6">Cytoplasm</location>
    </subcellularLocation>
</comment>
<dbReference type="CDD" id="cd18094">
    <property type="entry name" value="SpoU-like_TrmL"/>
    <property type="match status" value="1"/>
</dbReference>
<reference evidence="10" key="2">
    <citation type="journal article" date="2018" name="BMC Genomics">
        <title>Whole genome sequencing and function prediction of 133 gut anaerobes isolated from chicken caecum in pure cultures.</title>
        <authorList>
            <person name="Medvecky M."/>
            <person name="Cejkova D."/>
            <person name="Polansky O."/>
            <person name="Karasova D."/>
            <person name="Kubasova T."/>
            <person name="Cizek A."/>
            <person name="Rychlik I."/>
        </authorList>
    </citation>
    <scope>NUCLEOTIDE SEQUENCE</scope>
    <source>
        <strain evidence="10">An178</strain>
    </source>
</reference>
<evidence type="ECO:0000256" key="7">
    <source>
        <dbReference type="PIRSR" id="PIRSR029256-1"/>
    </source>
</evidence>
<accession>A0A1Y3VR91</accession>
<comment type="catalytic activity">
    <reaction evidence="6">
        <text>5-carboxymethylaminomethyluridine(34) in tRNA(Leu) + S-adenosyl-L-methionine = 5-carboxymethylaminomethyl-2'-O-methyluridine(34) in tRNA(Leu) + S-adenosyl-L-homocysteine + H(+)</text>
        <dbReference type="Rhea" id="RHEA:43088"/>
        <dbReference type="Rhea" id="RHEA-COMP:10333"/>
        <dbReference type="Rhea" id="RHEA-COMP:10334"/>
        <dbReference type="ChEBI" id="CHEBI:15378"/>
        <dbReference type="ChEBI" id="CHEBI:57856"/>
        <dbReference type="ChEBI" id="CHEBI:59789"/>
        <dbReference type="ChEBI" id="CHEBI:74508"/>
        <dbReference type="ChEBI" id="CHEBI:74511"/>
        <dbReference type="EC" id="2.1.1.207"/>
    </reaction>
</comment>
<dbReference type="EC" id="2.1.1.207" evidence="6"/>
<comment type="function">
    <text evidence="6">Could methylate the ribose at the nucleotide 34 wobble position in tRNA.</text>
</comment>
<dbReference type="Pfam" id="PF00588">
    <property type="entry name" value="SpoU_methylase"/>
    <property type="match status" value="1"/>
</dbReference>
<evidence type="ECO:0000313" key="10">
    <source>
        <dbReference type="EMBL" id="OUP61768.1"/>
    </source>
</evidence>
<dbReference type="Proteomes" id="UP000195447">
    <property type="component" value="Unassembled WGS sequence"/>
</dbReference>
<dbReference type="PANTHER" id="PTHR42971">
    <property type="entry name" value="TRNA (CYTIDINE(34)-2'-O)-METHYLTRANSFERASE"/>
    <property type="match status" value="1"/>
</dbReference>
<dbReference type="RefSeq" id="WP_015536048.1">
    <property type="nucleotide sequence ID" value="NZ_CABKSV010000094.1"/>
</dbReference>
<reference evidence="11" key="1">
    <citation type="submission" date="2017-04" db="EMBL/GenBank/DDBJ databases">
        <title>Function of individual gut microbiota members based on whole genome sequencing of pure cultures obtained from chicken caecum.</title>
        <authorList>
            <person name="Medvecky M."/>
            <person name="Cejkova D."/>
            <person name="Polansky O."/>
            <person name="Karasova D."/>
            <person name="Kubasova T."/>
            <person name="Cizek A."/>
            <person name="Rychlik I."/>
        </authorList>
    </citation>
    <scope>NUCLEOTIDE SEQUENCE [LARGE SCALE GENOMIC DNA]</scope>
    <source>
        <strain evidence="11">An178</strain>
    </source>
</reference>
<evidence type="ECO:0000259" key="8">
    <source>
        <dbReference type="Pfam" id="PF00588"/>
    </source>
</evidence>
<keyword evidence="2 6" id="KW-0489">Methyltransferase</keyword>
<comment type="catalytic activity">
    <reaction evidence="6">
        <text>cytidine(34) in tRNA + S-adenosyl-L-methionine = 2'-O-methylcytidine(34) in tRNA + S-adenosyl-L-homocysteine + H(+)</text>
        <dbReference type="Rhea" id="RHEA:43084"/>
        <dbReference type="Rhea" id="RHEA-COMP:10331"/>
        <dbReference type="Rhea" id="RHEA-COMP:10332"/>
        <dbReference type="ChEBI" id="CHEBI:15378"/>
        <dbReference type="ChEBI" id="CHEBI:57856"/>
        <dbReference type="ChEBI" id="CHEBI:59789"/>
        <dbReference type="ChEBI" id="CHEBI:74495"/>
        <dbReference type="ChEBI" id="CHEBI:82748"/>
        <dbReference type="EC" id="2.1.1.207"/>
    </reaction>
</comment>
<gene>
    <name evidence="10" type="ORF">B5F14_02075</name>
    <name evidence="9" type="ORF">POG00_00635</name>
</gene>
<proteinExistence type="inferred from homology"/>
<feature type="binding site" evidence="6 7">
    <location>
        <position position="132"/>
    </location>
    <ligand>
        <name>S-adenosyl-L-methionine</name>
        <dbReference type="ChEBI" id="CHEBI:59789"/>
    </ligand>
</feature>
<comment type="similarity">
    <text evidence="6">Belongs to the class IV-like SAM-binding methyltransferase superfamily. RNA methyltransferase TrmH family. TrmL subfamily.</text>
</comment>
<dbReference type="InterPro" id="IPR029026">
    <property type="entry name" value="tRNA_m1G_MTases_N"/>
</dbReference>
<keyword evidence="5 6" id="KW-0819">tRNA processing</keyword>
<keyword evidence="11" id="KW-1185">Reference proteome</keyword>
<name>A0A1Y3VR91_9FIRM</name>
<evidence type="ECO:0000256" key="2">
    <source>
        <dbReference type="ARBA" id="ARBA00022603"/>
    </source>
</evidence>
<evidence type="ECO:0000256" key="1">
    <source>
        <dbReference type="ARBA" id="ARBA00022490"/>
    </source>
</evidence>
<evidence type="ECO:0000256" key="5">
    <source>
        <dbReference type="ARBA" id="ARBA00022694"/>
    </source>
</evidence>
<dbReference type="HAMAP" id="MF_01885">
    <property type="entry name" value="tRNA_methyltr_TrmL"/>
    <property type="match status" value="1"/>
</dbReference>
<dbReference type="Gene3D" id="3.40.1280.10">
    <property type="match status" value="1"/>
</dbReference>